<dbReference type="AlphaFoldDB" id="A0A0L6UR78"/>
<dbReference type="VEuPathDB" id="FungiDB:VP01_4118g2"/>
<evidence type="ECO:0000313" key="2">
    <source>
        <dbReference type="Proteomes" id="UP000037035"/>
    </source>
</evidence>
<gene>
    <name evidence="1" type="ORF">VP01_4118g2</name>
</gene>
<dbReference type="OrthoDB" id="6692864at2759"/>
<reference evidence="1 2" key="1">
    <citation type="submission" date="2015-08" db="EMBL/GenBank/DDBJ databases">
        <title>Next Generation Sequencing and Analysis of the Genome of Puccinia sorghi L Schw, the Causal Agent of Maize Common Rust.</title>
        <authorList>
            <person name="Rochi L."/>
            <person name="Burguener G."/>
            <person name="Darino M."/>
            <person name="Turjanski A."/>
            <person name="Kreff E."/>
            <person name="Dieguez M.J."/>
            <person name="Sacco F."/>
        </authorList>
    </citation>
    <scope>NUCLEOTIDE SEQUENCE [LARGE SCALE GENOMIC DNA]</scope>
    <source>
        <strain evidence="1 2">RO10H11247</strain>
    </source>
</reference>
<sequence length="102" mass="11650">MRFSGMQDISTRLMNFVLNDGSKTRRKKGFPGEMTKDSTRKPWVEMRLVSRHCTFVVAALLTNYDVAFAEGFDPVAFESSWTDAYLLLIEEPFEVTFTPKSG</sequence>
<dbReference type="Proteomes" id="UP000037035">
    <property type="component" value="Unassembled WGS sequence"/>
</dbReference>
<protein>
    <submittedName>
        <fullName evidence="1">Cytochrome P450 67</fullName>
    </submittedName>
</protein>
<name>A0A0L6UR78_9BASI</name>
<organism evidence="1 2">
    <name type="scientific">Puccinia sorghi</name>
    <dbReference type="NCBI Taxonomy" id="27349"/>
    <lineage>
        <taxon>Eukaryota</taxon>
        <taxon>Fungi</taxon>
        <taxon>Dikarya</taxon>
        <taxon>Basidiomycota</taxon>
        <taxon>Pucciniomycotina</taxon>
        <taxon>Pucciniomycetes</taxon>
        <taxon>Pucciniales</taxon>
        <taxon>Pucciniaceae</taxon>
        <taxon>Puccinia</taxon>
    </lineage>
</organism>
<comment type="caution">
    <text evidence="1">The sequence shown here is derived from an EMBL/GenBank/DDBJ whole genome shotgun (WGS) entry which is preliminary data.</text>
</comment>
<evidence type="ECO:0000313" key="1">
    <source>
        <dbReference type="EMBL" id="KNZ51041.1"/>
    </source>
</evidence>
<proteinExistence type="predicted"/>
<dbReference type="EMBL" id="LAVV01009189">
    <property type="protein sequence ID" value="KNZ51041.1"/>
    <property type="molecule type" value="Genomic_DNA"/>
</dbReference>
<dbReference type="STRING" id="27349.A0A0L6UR78"/>
<accession>A0A0L6UR78</accession>
<keyword evidence="2" id="KW-1185">Reference proteome</keyword>